<dbReference type="SUPFAM" id="SSF53383">
    <property type="entry name" value="PLP-dependent transferases"/>
    <property type="match status" value="1"/>
</dbReference>
<comment type="caution">
    <text evidence="1">The sequence shown here is derived from an EMBL/GenBank/DDBJ whole genome shotgun (WGS) entry which is preliminary data.</text>
</comment>
<dbReference type="InterPro" id="IPR015424">
    <property type="entry name" value="PyrdxlP-dep_Trfase"/>
</dbReference>
<accession>A0ABV3BCI9</accession>
<gene>
    <name evidence="1" type="ORF">ABZ931_40180</name>
</gene>
<name>A0ABV3BCI9_9ACTN</name>
<evidence type="ECO:0000313" key="2">
    <source>
        <dbReference type="Proteomes" id="UP001551189"/>
    </source>
</evidence>
<sequence length="85" mass="8963">RGTGFFYSCELVGDLDGGGFSDLARAGLIADLIPRRLREAGLLARVYNRSAPLVQIAPPLISDRAVLDRIAAIIAGVLAEASARI</sequence>
<organism evidence="1 2">
    <name type="scientific">Streptomyces neyagawaensis</name>
    <dbReference type="NCBI Taxonomy" id="42238"/>
    <lineage>
        <taxon>Bacteria</taxon>
        <taxon>Bacillati</taxon>
        <taxon>Actinomycetota</taxon>
        <taxon>Actinomycetes</taxon>
        <taxon>Kitasatosporales</taxon>
        <taxon>Streptomycetaceae</taxon>
        <taxon>Streptomyces</taxon>
    </lineage>
</organism>
<dbReference type="Proteomes" id="UP001551189">
    <property type="component" value="Unassembled WGS sequence"/>
</dbReference>
<dbReference type="InterPro" id="IPR015422">
    <property type="entry name" value="PyrdxlP-dep_Trfase_small"/>
</dbReference>
<proteinExistence type="predicted"/>
<dbReference type="EMBL" id="JBEYXT010000460">
    <property type="protein sequence ID" value="MEU6807131.1"/>
    <property type="molecule type" value="Genomic_DNA"/>
</dbReference>
<dbReference type="GO" id="GO:0008483">
    <property type="term" value="F:transaminase activity"/>
    <property type="evidence" value="ECO:0007669"/>
    <property type="project" value="UniProtKB-KW"/>
</dbReference>
<feature type="non-terminal residue" evidence="1">
    <location>
        <position position="1"/>
    </location>
</feature>
<protein>
    <submittedName>
        <fullName evidence="1">Aspartate aminotransferase family protein</fullName>
    </submittedName>
</protein>
<reference evidence="1 2" key="1">
    <citation type="submission" date="2024-06" db="EMBL/GenBank/DDBJ databases">
        <title>The Natural Products Discovery Center: Release of the First 8490 Sequenced Strains for Exploring Actinobacteria Biosynthetic Diversity.</title>
        <authorList>
            <person name="Kalkreuter E."/>
            <person name="Kautsar S.A."/>
            <person name="Yang D."/>
            <person name="Bader C.D."/>
            <person name="Teijaro C.N."/>
            <person name="Fluegel L."/>
            <person name="Davis C.M."/>
            <person name="Simpson J.R."/>
            <person name="Lauterbach L."/>
            <person name="Steele A.D."/>
            <person name="Gui C."/>
            <person name="Meng S."/>
            <person name="Li G."/>
            <person name="Viehrig K."/>
            <person name="Ye F."/>
            <person name="Su P."/>
            <person name="Kiefer A.F."/>
            <person name="Nichols A."/>
            <person name="Cepeda A.J."/>
            <person name="Yan W."/>
            <person name="Fan B."/>
            <person name="Jiang Y."/>
            <person name="Adhikari A."/>
            <person name="Zheng C.-J."/>
            <person name="Schuster L."/>
            <person name="Cowan T.M."/>
            <person name="Smanski M.J."/>
            <person name="Chevrette M.G."/>
            <person name="De Carvalho L.P.S."/>
            <person name="Shen B."/>
        </authorList>
    </citation>
    <scope>NUCLEOTIDE SEQUENCE [LARGE SCALE GENOMIC DNA]</scope>
    <source>
        <strain evidence="1 2">NPDC046851</strain>
    </source>
</reference>
<keyword evidence="1" id="KW-0032">Aminotransferase</keyword>
<evidence type="ECO:0000313" key="1">
    <source>
        <dbReference type="EMBL" id="MEU6807131.1"/>
    </source>
</evidence>
<dbReference type="Gene3D" id="3.90.1150.10">
    <property type="entry name" value="Aspartate Aminotransferase, domain 1"/>
    <property type="match status" value="1"/>
</dbReference>
<keyword evidence="2" id="KW-1185">Reference proteome</keyword>
<keyword evidence="1" id="KW-0808">Transferase</keyword>